<comment type="caution">
    <text evidence="2">The sequence shown here is derived from an EMBL/GenBank/DDBJ whole genome shotgun (WGS) entry which is preliminary data.</text>
</comment>
<sequence length="301" mass="35298">MIQLSTEKIDELSQSNQGKFIIEMVQTHTEMRGSLGMTELYNFDDLVTAIGDFWKTISQGTFSDLIKLRYQSWLDRKLIFLIKKTLLMLIYYLILIKKIKKIERLNEILDKINIKNIQTEEYTKQLLLSKHQSANSAVDEALQLINSKINANIVFSEKAPIYQAIKRVNNKIQKISIIHPLVEAFALINIEFFWLMCIYEKTLMNNSSNKFGRQNKKLQILNIKNLSILFQKLHMSWLFIKIFIFRQIENKDAQAQEIKIYNLFKAQYQIQLQTTRNSKEFVNSAEFSTVIRNKQNSGGLV</sequence>
<feature type="transmembrane region" description="Helical" evidence="1">
    <location>
        <begin position="78"/>
        <end position="96"/>
    </location>
</feature>
<proteinExistence type="predicted"/>
<evidence type="ECO:0000256" key="1">
    <source>
        <dbReference type="SAM" id="Phobius"/>
    </source>
</evidence>
<gene>
    <name evidence="2" type="ORF">PSON_ATCC_30995.1.T1080132</name>
</gene>
<organism evidence="2 3">
    <name type="scientific">Paramecium sonneborni</name>
    <dbReference type="NCBI Taxonomy" id="65129"/>
    <lineage>
        <taxon>Eukaryota</taxon>
        <taxon>Sar</taxon>
        <taxon>Alveolata</taxon>
        <taxon>Ciliophora</taxon>
        <taxon>Intramacronucleata</taxon>
        <taxon>Oligohymenophorea</taxon>
        <taxon>Peniculida</taxon>
        <taxon>Parameciidae</taxon>
        <taxon>Paramecium</taxon>
    </lineage>
</organism>
<protein>
    <recommendedName>
        <fullName evidence="4">Transmembrane protein</fullName>
    </recommendedName>
</protein>
<name>A0A8S1QJC9_9CILI</name>
<dbReference type="EMBL" id="CAJJDN010000108">
    <property type="protein sequence ID" value="CAD8115476.1"/>
    <property type="molecule type" value="Genomic_DNA"/>
</dbReference>
<keyword evidence="1" id="KW-1133">Transmembrane helix</keyword>
<evidence type="ECO:0000313" key="3">
    <source>
        <dbReference type="Proteomes" id="UP000692954"/>
    </source>
</evidence>
<keyword evidence="1" id="KW-0812">Transmembrane</keyword>
<dbReference type="AlphaFoldDB" id="A0A8S1QJC9"/>
<evidence type="ECO:0000313" key="2">
    <source>
        <dbReference type="EMBL" id="CAD8115476.1"/>
    </source>
</evidence>
<reference evidence="2" key="1">
    <citation type="submission" date="2021-01" db="EMBL/GenBank/DDBJ databases">
        <authorList>
            <consortium name="Genoscope - CEA"/>
            <person name="William W."/>
        </authorList>
    </citation>
    <scope>NUCLEOTIDE SEQUENCE</scope>
</reference>
<keyword evidence="3" id="KW-1185">Reference proteome</keyword>
<evidence type="ECO:0008006" key="4">
    <source>
        <dbReference type="Google" id="ProtNLM"/>
    </source>
</evidence>
<keyword evidence="1" id="KW-0472">Membrane</keyword>
<dbReference type="Proteomes" id="UP000692954">
    <property type="component" value="Unassembled WGS sequence"/>
</dbReference>
<accession>A0A8S1QJC9</accession>